<organism evidence="2 3">
    <name type="scientific">Actinokineospora auranticolor</name>
    <dbReference type="NCBI Taxonomy" id="155976"/>
    <lineage>
        <taxon>Bacteria</taxon>
        <taxon>Bacillati</taxon>
        <taxon>Actinomycetota</taxon>
        <taxon>Actinomycetes</taxon>
        <taxon>Pseudonocardiales</taxon>
        <taxon>Pseudonocardiaceae</taxon>
        <taxon>Actinokineospora</taxon>
    </lineage>
</organism>
<proteinExistence type="predicted"/>
<keyword evidence="2" id="KW-0449">Lipoprotein</keyword>
<sequence>MNRRSALAVSLLAAGAVLTACGDAQLPGTADVKPASVQVGGDAKAVDSVATALTDAIRAMPSPEFGKLVVDGDGRTIYRFDKDTAKPPTTNCTGDCAAAWPPVLVDDPAAVQATGVDATLLGTVERPEGGKQLTIAGWPAYRYAKDTAPGDVKGQGAGGNWFAFTPEGKKAAAAKSGTVGVAVMKVGKLGQIVTDREGMTLYRFDKDSAKPPTTNCKGDCAKKWPPVLVPDGAKVEGLDSLGTVDRGDGTRQLTVGGWPVYRFAEDKVPCDTKGQGVGGTWFALNDTGAKVGA</sequence>
<dbReference type="PANTHER" id="PTHR39335:SF1">
    <property type="entry name" value="BLL4220 PROTEIN"/>
    <property type="match status" value="1"/>
</dbReference>
<dbReference type="PANTHER" id="PTHR39335">
    <property type="entry name" value="BLL4220 PROTEIN"/>
    <property type="match status" value="1"/>
</dbReference>
<gene>
    <name evidence="2" type="ORF">CLV40_1103</name>
</gene>
<dbReference type="OrthoDB" id="597632at2"/>
<protein>
    <submittedName>
        <fullName evidence="2">Putative lipoprotein with Yx(FWY)xxD motif</fullName>
    </submittedName>
</protein>
<feature type="chain" id="PRO_5039697838" evidence="1">
    <location>
        <begin position="20"/>
        <end position="293"/>
    </location>
</feature>
<evidence type="ECO:0000313" key="3">
    <source>
        <dbReference type="Proteomes" id="UP000239203"/>
    </source>
</evidence>
<keyword evidence="1" id="KW-0732">Signal</keyword>
<keyword evidence="3" id="KW-1185">Reference proteome</keyword>
<dbReference type="GO" id="GO:0043448">
    <property type="term" value="P:alkane catabolic process"/>
    <property type="evidence" value="ECO:0007669"/>
    <property type="project" value="TreeGrafter"/>
</dbReference>
<evidence type="ECO:0000256" key="1">
    <source>
        <dbReference type="SAM" id="SignalP"/>
    </source>
</evidence>
<dbReference type="Pfam" id="PF03640">
    <property type="entry name" value="Lipoprotein_15"/>
    <property type="match status" value="4"/>
</dbReference>
<evidence type="ECO:0000313" key="2">
    <source>
        <dbReference type="EMBL" id="PPK66299.1"/>
    </source>
</evidence>
<feature type="signal peptide" evidence="1">
    <location>
        <begin position="1"/>
        <end position="19"/>
    </location>
</feature>
<dbReference type="AlphaFoldDB" id="A0A2S6GM28"/>
<dbReference type="Proteomes" id="UP000239203">
    <property type="component" value="Unassembled WGS sequence"/>
</dbReference>
<dbReference type="PROSITE" id="PS51257">
    <property type="entry name" value="PROKAR_LIPOPROTEIN"/>
    <property type="match status" value="1"/>
</dbReference>
<dbReference type="RefSeq" id="WP_104480298.1">
    <property type="nucleotide sequence ID" value="NZ_CP154825.1"/>
</dbReference>
<dbReference type="EMBL" id="PTIX01000010">
    <property type="protein sequence ID" value="PPK66299.1"/>
    <property type="molecule type" value="Genomic_DNA"/>
</dbReference>
<accession>A0A2S6GM28</accession>
<name>A0A2S6GM28_9PSEU</name>
<dbReference type="InterPro" id="IPR005297">
    <property type="entry name" value="Lipoprotein_repeat"/>
</dbReference>
<comment type="caution">
    <text evidence="2">The sequence shown here is derived from an EMBL/GenBank/DDBJ whole genome shotgun (WGS) entry which is preliminary data.</text>
</comment>
<reference evidence="2 3" key="1">
    <citation type="submission" date="2018-02" db="EMBL/GenBank/DDBJ databases">
        <title>Genomic Encyclopedia of Archaeal and Bacterial Type Strains, Phase II (KMG-II): from individual species to whole genera.</title>
        <authorList>
            <person name="Goeker M."/>
        </authorList>
    </citation>
    <scope>NUCLEOTIDE SEQUENCE [LARGE SCALE GENOMIC DNA]</scope>
    <source>
        <strain evidence="2 3">YU 961-1</strain>
    </source>
</reference>